<evidence type="ECO:0000313" key="2">
    <source>
        <dbReference type="EMBL" id="KAD1079231.1"/>
    </source>
</evidence>
<organism evidence="2 3">
    <name type="scientific">Mikania micrantha</name>
    <name type="common">bitter vine</name>
    <dbReference type="NCBI Taxonomy" id="192012"/>
    <lineage>
        <taxon>Eukaryota</taxon>
        <taxon>Viridiplantae</taxon>
        <taxon>Streptophyta</taxon>
        <taxon>Embryophyta</taxon>
        <taxon>Tracheophyta</taxon>
        <taxon>Spermatophyta</taxon>
        <taxon>Magnoliopsida</taxon>
        <taxon>eudicotyledons</taxon>
        <taxon>Gunneridae</taxon>
        <taxon>Pentapetalae</taxon>
        <taxon>asterids</taxon>
        <taxon>campanulids</taxon>
        <taxon>Asterales</taxon>
        <taxon>Asteraceae</taxon>
        <taxon>Asteroideae</taxon>
        <taxon>Heliantheae alliance</taxon>
        <taxon>Eupatorieae</taxon>
        <taxon>Mikania</taxon>
    </lineage>
</organism>
<protein>
    <submittedName>
        <fullName evidence="2">Uncharacterized protein</fullName>
    </submittedName>
</protein>
<name>A0A5N6LF93_9ASTR</name>
<sequence>MEYFWSSKLFSKIIDFVTETEEKDQRRRTGVKKTAAGSELRWEKGKKTESPENDCTGARKKDRRQETEAMIDRMA</sequence>
<feature type="compositionally biased region" description="Basic and acidic residues" evidence="1">
    <location>
        <begin position="40"/>
        <end position="50"/>
    </location>
</feature>
<proteinExistence type="predicted"/>
<evidence type="ECO:0000256" key="1">
    <source>
        <dbReference type="SAM" id="MobiDB-lite"/>
    </source>
</evidence>
<gene>
    <name evidence="2" type="ORF">E3N88_43324</name>
</gene>
<evidence type="ECO:0000313" key="3">
    <source>
        <dbReference type="Proteomes" id="UP000326396"/>
    </source>
</evidence>
<keyword evidence="3" id="KW-1185">Reference proteome</keyword>
<dbReference type="EMBL" id="SZYD01001094">
    <property type="protein sequence ID" value="KAD1079231.1"/>
    <property type="molecule type" value="Genomic_DNA"/>
</dbReference>
<accession>A0A5N6LF93</accession>
<dbReference type="AlphaFoldDB" id="A0A5N6LF93"/>
<dbReference type="Proteomes" id="UP000326396">
    <property type="component" value="Unassembled WGS sequence"/>
</dbReference>
<feature type="compositionally biased region" description="Basic and acidic residues" evidence="1">
    <location>
        <begin position="57"/>
        <end position="75"/>
    </location>
</feature>
<comment type="caution">
    <text evidence="2">The sequence shown here is derived from an EMBL/GenBank/DDBJ whole genome shotgun (WGS) entry which is preliminary data.</text>
</comment>
<feature type="region of interest" description="Disordered" evidence="1">
    <location>
        <begin position="21"/>
        <end position="75"/>
    </location>
</feature>
<reference evidence="2 3" key="1">
    <citation type="submission" date="2019-05" db="EMBL/GenBank/DDBJ databases">
        <title>Mikania micrantha, genome provides insights into the molecular mechanism of rapid growth.</title>
        <authorList>
            <person name="Liu B."/>
        </authorList>
    </citation>
    <scope>NUCLEOTIDE SEQUENCE [LARGE SCALE GENOMIC DNA]</scope>
    <source>
        <strain evidence="2">NLD-2019</strain>
        <tissue evidence="2">Leaf</tissue>
    </source>
</reference>